<keyword evidence="2" id="KW-1185">Reference proteome</keyword>
<name>A0A177EBD2_9MICR</name>
<dbReference type="RefSeq" id="XP_067543781.1">
    <property type="nucleotide sequence ID" value="XM_067688593.1"/>
</dbReference>
<dbReference type="Gene3D" id="3.40.1000.10">
    <property type="entry name" value="Mog1/PsbP, alpha/beta/alpha sandwich"/>
    <property type="match status" value="1"/>
</dbReference>
<reference evidence="1 2" key="1">
    <citation type="submission" date="2016-02" db="EMBL/GenBank/DDBJ databases">
        <title>Discovery of a natural microsporidian pathogen with a broad tissue tropism in Caenorhabditis elegans.</title>
        <authorList>
            <person name="Luallen R.J."/>
            <person name="Reinke A.W."/>
            <person name="Tong L."/>
            <person name="Botts M.R."/>
            <person name="Felix M.-A."/>
            <person name="Troemel E.R."/>
        </authorList>
    </citation>
    <scope>NUCLEOTIDE SEQUENCE [LARGE SCALE GENOMIC DNA]</scope>
    <source>
        <strain evidence="1 2">JUm2807</strain>
    </source>
</reference>
<organism evidence="1 2">
    <name type="scientific">Nematocida displodere</name>
    <dbReference type="NCBI Taxonomy" id="1805483"/>
    <lineage>
        <taxon>Eukaryota</taxon>
        <taxon>Fungi</taxon>
        <taxon>Fungi incertae sedis</taxon>
        <taxon>Microsporidia</taxon>
        <taxon>Nematocida</taxon>
    </lineage>
</organism>
<dbReference type="GeneID" id="93647525"/>
<accession>A0A177EBD2</accession>
<dbReference type="EMBL" id="LTDL01000042">
    <property type="protein sequence ID" value="OAG29036.1"/>
    <property type="molecule type" value="Genomic_DNA"/>
</dbReference>
<dbReference type="InterPro" id="IPR016123">
    <property type="entry name" value="Mog1/PsbP_a/b/a-sand"/>
</dbReference>
<dbReference type="AlphaFoldDB" id="A0A177EBD2"/>
<dbReference type="Proteomes" id="UP000185944">
    <property type="component" value="Unassembled WGS sequence"/>
</dbReference>
<gene>
    <name evidence="1" type="ORF">NEDG_01175</name>
</gene>
<protein>
    <submittedName>
        <fullName evidence="1">Uncharacterized protein</fullName>
    </submittedName>
</protein>
<dbReference type="OrthoDB" id="10255285at2759"/>
<sequence>MLLYEDSIDIAVPEGYKNISHMMAAQNYQYMFAGDDETDNFMIIDLMQPIQEVDLHIEDILSMNDIVDPQIVSLKYTCASFKEGIGAFLAKYKSTIHPELVEKTAEGLNWMCAELEARVSRNDGVVRSIQITIGVTKYTLSDIVTSVFRETKNEKQEEAVRKMVQTIQVLNTDIFIQ</sequence>
<dbReference type="VEuPathDB" id="MicrosporidiaDB:NEDG_01175"/>
<evidence type="ECO:0000313" key="1">
    <source>
        <dbReference type="EMBL" id="OAG29036.1"/>
    </source>
</evidence>
<dbReference type="SUPFAM" id="SSF55724">
    <property type="entry name" value="Mog1p/PsbP-like"/>
    <property type="match status" value="1"/>
</dbReference>
<evidence type="ECO:0000313" key="2">
    <source>
        <dbReference type="Proteomes" id="UP000185944"/>
    </source>
</evidence>
<proteinExistence type="predicted"/>
<comment type="caution">
    <text evidence="1">The sequence shown here is derived from an EMBL/GenBank/DDBJ whole genome shotgun (WGS) entry which is preliminary data.</text>
</comment>